<sequence length="124" mass="13405">MGMRRKRSSRKVVVGAREDDGRWSELIGQAGATLAGEGGSRGEVEQRRTQMQMRRRASRQAAWCGVVWCGVCDGEERERPDSDAGGRAKTGAPCGYQFRLTGSRRRSSGSAHTLAHGDGQPAGQ</sequence>
<evidence type="ECO:0000313" key="2">
    <source>
        <dbReference type="EMBL" id="PVI06695.1"/>
    </source>
</evidence>
<feature type="compositionally biased region" description="Basic and acidic residues" evidence="1">
    <location>
        <begin position="76"/>
        <end position="86"/>
    </location>
</feature>
<dbReference type="EMBL" id="KZ805307">
    <property type="protein sequence ID" value="PVI06695.1"/>
    <property type="molecule type" value="Genomic_DNA"/>
</dbReference>
<accession>A0A2V1EBR5</accession>
<evidence type="ECO:0000256" key="1">
    <source>
        <dbReference type="SAM" id="MobiDB-lite"/>
    </source>
</evidence>
<gene>
    <name evidence="2" type="ORF">DM02DRAFT_622855</name>
</gene>
<dbReference type="AlphaFoldDB" id="A0A2V1EBR5"/>
<dbReference type="Proteomes" id="UP000244855">
    <property type="component" value="Unassembled WGS sequence"/>
</dbReference>
<keyword evidence="3" id="KW-1185">Reference proteome</keyword>
<proteinExistence type="predicted"/>
<protein>
    <submittedName>
        <fullName evidence="2">Uncharacterized protein</fullName>
    </submittedName>
</protein>
<reference evidence="2 3" key="1">
    <citation type="journal article" date="2018" name="Sci. Rep.">
        <title>Comparative genomics provides insights into the lifestyle and reveals functional heterogeneity of dark septate endophytic fungi.</title>
        <authorList>
            <person name="Knapp D.G."/>
            <person name="Nemeth J.B."/>
            <person name="Barry K."/>
            <person name="Hainaut M."/>
            <person name="Henrissat B."/>
            <person name="Johnson J."/>
            <person name="Kuo A."/>
            <person name="Lim J.H.P."/>
            <person name="Lipzen A."/>
            <person name="Nolan M."/>
            <person name="Ohm R.A."/>
            <person name="Tamas L."/>
            <person name="Grigoriev I.V."/>
            <person name="Spatafora J.W."/>
            <person name="Nagy L.G."/>
            <person name="Kovacs G.M."/>
        </authorList>
    </citation>
    <scope>NUCLEOTIDE SEQUENCE [LARGE SCALE GENOMIC DNA]</scope>
    <source>
        <strain evidence="2 3">DSE2036</strain>
    </source>
</reference>
<evidence type="ECO:0000313" key="3">
    <source>
        <dbReference type="Proteomes" id="UP000244855"/>
    </source>
</evidence>
<feature type="region of interest" description="Disordered" evidence="1">
    <location>
        <begin position="76"/>
        <end position="124"/>
    </location>
</feature>
<name>A0A2V1EBR5_9PLEO</name>
<organism evidence="2 3">
    <name type="scientific">Periconia macrospinosa</name>
    <dbReference type="NCBI Taxonomy" id="97972"/>
    <lineage>
        <taxon>Eukaryota</taxon>
        <taxon>Fungi</taxon>
        <taxon>Dikarya</taxon>
        <taxon>Ascomycota</taxon>
        <taxon>Pezizomycotina</taxon>
        <taxon>Dothideomycetes</taxon>
        <taxon>Pleosporomycetidae</taxon>
        <taxon>Pleosporales</taxon>
        <taxon>Massarineae</taxon>
        <taxon>Periconiaceae</taxon>
        <taxon>Periconia</taxon>
    </lineage>
</organism>